<dbReference type="Proteomes" id="UP000324767">
    <property type="component" value="Unassembled WGS sequence"/>
</dbReference>
<keyword evidence="2" id="KW-0812">Transmembrane</keyword>
<sequence length="651" mass="72697">MNVSKSDAQLAAIMANGTKAKFDIGTCLTTVQALQTAFPDAGLAFRLNLTQCYQYCGRGIGPYQFWDVANALSTWVFPLFNLLGNVCFTATTKFGTEWYKGGGNFNLVAIVAHLLADPIDAIWGLATKLDVGRRLRRRCRELSFDHMFLTQEDKRDIATVCYALDDFGPERLQGHFTRICNLLSDPDSRIQKDTLTAIKVASYDLALARLNNTLHSSLAVILYCVAIFGALIRTISTADEAYHQPHTIALREIYYWLLLLTVLSSAAGKWPSQWTPHVILNRLGDKLGSFHLDEMEPWNGGNYSWQPDNNIFCRGSAKVWSIYNPLTWAIWHPKRFYVCPEAERGDRRHLLLLFTAFLSVAIAWIISFLISWYTPTVGLGGRGICEIVFILVWLCNFIHSQWWGTQFSGRKLFNVVLIKDGAISFAMLLVLFAAFQGWYNSCISWSAYFSRGAQGAYLDLQMKGTEVHLTFNYYFEMILTALLVQFALAAFLLGLNWDAVTMTERSNEENLQALETYSGSGGEGMTTRQVAQPSPAVLVESAPGQASGMELGTMTPRHRPSHRAPSPHQESLDLGAAVMKLSPSGGRSEEYEQCESNDSDDRLEPYSAAQPLSGNFSERLDSAFNITRRPTLTAFDSQSSKMPLLPSEDPA</sequence>
<feature type="transmembrane region" description="Helical" evidence="2">
    <location>
        <begin position="350"/>
        <end position="373"/>
    </location>
</feature>
<feature type="transmembrane region" description="Helical" evidence="2">
    <location>
        <begin position="473"/>
        <end position="495"/>
    </location>
</feature>
<keyword evidence="2" id="KW-0472">Membrane</keyword>
<dbReference type="OrthoDB" id="3010248at2759"/>
<feature type="transmembrane region" description="Helical" evidence="2">
    <location>
        <begin position="379"/>
        <end position="400"/>
    </location>
</feature>
<proteinExistence type="predicted"/>
<protein>
    <submittedName>
        <fullName evidence="3">Uncharacterized protein</fullName>
    </submittedName>
</protein>
<dbReference type="EMBL" id="VXIT01000002">
    <property type="protein sequence ID" value="KAA6414834.1"/>
    <property type="molecule type" value="Genomic_DNA"/>
</dbReference>
<keyword evidence="2" id="KW-1133">Transmembrane helix</keyword>
<feature type="transmembrane region" description="Helical" evidence="2">
    <location>
        <begin position="412"/>
        <end position="435"/>
    </location>
</feature>
<organism evidence="3 4">
    <name type="scientific">Lasallia pustulata</name>
    <dbReference type="NCBI Taxonomy" id="136370"/>
    <lineage>
        <taxon>Eukaryota</taxon>
        <taxon>Fungi</taxon>
        <taxon>Dikarya</taxon>
        <taxon>Ascomycota</taxon>
        <taxon>Pezizomycotina</taxon>
        <taxon>Lecanoromycetes</taxon>
        <taxon>OSLEUM clade</taxon>
        <taxon>Umbilicariomycetidae</taxon>
        <taxon>Umbilicariales</taxon>
        <taxon>Umbilicariaceae</taxon>
        <taxon>Lasallia</taxon>
    </lineage>
</organism>
<accession>A0A5M8Q1I4</accession>
<reference evidence="3 4" key="1">
    <citation type="submission" date="2019-09" db="EMBL/GenBank/DDBJ databases">
        <title>The hologenome of the rock-dwelling lichen Lasallia pustulata.</title>
        <authorList>
            <person name="Greshake Tzovaras B."/>
            <person name="Segers F."/>
            <person name="Bicker A."/>
            <person name="Dal Grande F."/>
            <person name="Otte J."/>
            <person name="Hankeln T."/>
            <person name="Schmitt I."/>
            <person name="Ebersberger I."/>
        </authorList>
    </citation>
    <scope>NUCLEOTIDE SEQUENCE [LARGE SCALE GENOMIC DNA]</scope>
    <source>
        <strain evidence="3">A1-1</strain>
    </source>
</reference>
<feature type="region of interest" description="Disordered" evidence="1">
    <location>
        <begin position="544"/>
        <end position="617"/>
    </location>
</feature>
<name>A0A5M8Q1I4_9LECA</name>
<comment type="caution">
    <text evidence="3">The sequence shown here is derived from an EMBL/GenBank/DDBJ whole genome shotgun (WGS) entry which is preliminary data.</text>
</comment>
<evidence type="ECO:0000313" key="3">
    <source>
        <dbReference type="EMBL" id="KAA6414834.1"/>
    </source>
</evidence>
<dbReference type="AlphaFoldDB" id="A0A5M8Q1I4"/>
<feature type="region of interest" description="Disordered" evidence="1">
    <location>
        <begin position="632"/>
        <end position="651"/>
    </location>
</feature>
<gene>
    <name evidence="3" type="ORF">FRX48_01584</name>
</gene>
<evidence type="ECO:0000313" key="4">
    <source>
        <dbReference type="Proteomes" id="UP000324767"/>
    </source>
</evidence>
<evidence type="ECO:0000256" key="1">
    <source>
        <dbReference type="SAM" id="MobiDB-lite"/>
    </source>
</evidence>
<evidence type="ECO:0000256" key="2">
    <source>
        <dbReference type="SAM" id="Phobius"/>
    </source>
</evidence>
<feature type="transmembrane region" description="Helical" evidence="2">
    <location>
        <begin position="214"/>
        <end position="233"/>
    </location>
</feature>
<feature type="compositionally biased region" description="Polar residues" evidence="1">
    <location>
        <begin position="632"/>
        <end position="641"/>
    </location>
</feature>